<comment type="caution">
    <text evidence="3">The sequence shown here is derived from an EMBL/GenBank/DDBJ whole genome shotgun (WGS) entry which is preliminary data.</text>
</comment>
<feature type="region of interest" description="Disordered" evidence="1">
    <location>
        <begin position="212"/>
        <end position="233"/>
    </location>
</feature>
<dbReference type="InterPro" id="IPR013361">
    <property type="entry name" value="Pilus_CpaD"/>
</dbReference>
<dbReference type="EMBL" id="JACFXV010000038">
    <property type="protein sequence ID" value="MBA5776231.1"/>
    <property type="molecule type" value="Genomic_DNA"/>
</dbReference>
<accession>A0A839A9Z2</accession>
<dbReference type="Pfam" id="PF09476">
    <property type="entry name" value="Pilus_CpaD"/>
    <property type="match status" value="1"/>
</dbReference>
<name>A0A839A9Z2_9HYPH</name>
<dbReference type="Proteomes" id="UP000541109">
    <property type="component" value="Unassembled WGS sequence"/>
</dbReference>
<feature type="signal peptide" evidence="2">
    <location>
        <begin position="1"/>
        <end position="21"/>
    </location>
</feature>
<evidence type="ECO:0000256" key="1">
    <source>
        <dbReference type="SAM" id="MobiDB-lite"/>
    </source>
</evidence>
<evidence type="ECO:0000256" key="2">
    <source>
        <dbReference type="SAM" id="SignalP"/>
    </source>
</evidence>
<feature type="chain" id="PRO_5032736611" evidence="2">
    <location>
        <begin position="22"/>
        <end position="233"/>
    </location>
</feature>
<protein>
    <submittedName>
        <fullName evidence="3">CpaD family pilus assembly protein</fullName>
    </submittedName>
</protein>
<evidence type="ECO:0000313" key="3">
    <source>
        <dbReference type="EMBL" id="MBA5776231.1"/>
    </source>
</evidence>
<gene>
    <name evidence="3" type="ORF">H2509_03735</name>
</gene>
<dbReference type="InterPro" id="IPR019027">
    <property type="entry name" value="Pilus_biogenesis_CpaD-related"/>
</dbReference>
<keyword evidence="4" id="KW-1185">Reference proteome</keyword>
<dbReference type="PROSITE" id="PS51257">
    <property type="entry name" value="PROKAR_LIPOPROTEIN"/>
    <property type="match status" value="1"/>
</dbReference>
<reference evidence="3 4" key="1">
    <citation type="submission" date="2020-07" db="EMBL/GenBank/DDBJ databases">
        <title>Stappia sp., F7233, whole genome shotgun sequencing project.</title>
        <authorList>
            <person name="Jiang S."/>
            <person name="Liu Z.W."/>
            <person name="Du Z.J."/>
        </authorList>
    </citation>
    <scope>NUCLEOTIDE SEQUENCE [LARGE SCALE GENOMIC DNA]</scope>
    <source>
        <strain evidence="3 4">F7233</strain>
    </source>
</reference>
<dbReference type="AlphaFoldDB" id="A0A839A9Z2"/>
<feature type="compositionally biased region" description="Basic and acidic residues" evidence="1">
    <location>
        <begin position="212"/>
        <end position="223"/>
    </location>
</feature>
<organism evidence="3 4">
    <name type="scientific">Stappia albiluteola</name>
    <dbReference type="NCBI Taxonomy" id="2758565"/>
    <lineage>
        <taxon>Bacteria</taxon>
        <taxon>Pseudomonadati</taxon>
        <taxon>Pseudomonadota</taxon>
        <taxon>Alphaproteobacteria</taxon>
        <taxon>Hyphomicrobiales</taxon>
        <taxon>Stappiaceae</taxon>
        <taxon>Stappia</taxon>
    </lineage>
</organism>
<dbReference type="NCBIfam" id="TIGR02522">
    <property type="entry name" value="pilus_cpaD"/>
    <property type="match status" value="1"/>
</dbReference>
<proteinExistence type="predicted"/>
<sequence>MGGSRKIASLSLLLLASVTIAGCQNTETTSSLAANDFRYRHPIILTEANETLDLPIGTGLRRLSPQMAAAISSFGHDAKRRGTGMVEIIAPSGSANEAAVHALMPQIRSALTRGGVAKARIVTRSYTVEDQAVSAPIRLAYPTTKAETNPCGFWPENIASDFANTDYYNFGCATQQNLAAIVDDPTDLIYPRAAVPGDRERRNTVFEKYRKGERTASDYKEGTGARVSEAVGN</sequence>
<evidence type="ECO:0000313" key="4">
    <source>
        <dbReference type="Proteomes" id="UP000541109"/>
    </source>
</evidence>
<keyword evidence="2" id="KW-0732">Signal</keyword>